<dbReference type="SUPFAM" id="SSF46785">
    <property type="entry name" value="Winged helix' DNA-binding domain"/>
    <property type="match status" value="1"/>
</dbReference>
<keyword evidence="3" id="KW-0812">Transmembrane</keyword>
<dbReference type="PATRIC" id="fig|512565.3.peg.4031"/>
<dbReference type="Pfam" id="PF12802">
    <property type="entry name" value="MarR_2"/>
    <property type="match status" value="1"/>
</dbReference>
<dbReference type="PANTHER" id="PTHR18964:SF173">
    <property type="entry name" value="GLUCOKINASE"/>
    <property type="match status" value="1"/>
</dbReference>
<proteinExistence type="inferred from homology"/>
<dbReference type="Proteomes" id="UP000007882">
    <property type="component" value="Chromosome"/>
</dbReference>
<dbReference type="EMBL" id="AP012319">
    <property type="protein sequence ID" value="BAL89265.1"/>
    <property type="molecule type" value="Genomic_DNA"/>
</dbReference>
<keyword evidence="6" id="KW-1185">Reference proteome</keyword>
<dbReference type="InterPro" id="IPR036390">
    <property type="entry name" value="WH_DNA-bd_sf"/>
</dbReference>
<evidence type="ECO:0000256" key="3">
    <source>
        <dbReference type="SAM" id="Phobius"/>
    </source>
</evidence>
<protein>
    <submittedName>
        <fullName evidence="5">Putative ROK-family transcriptional regulator</fullName>
    </submittedName>
</protein>
<dbReference type="InterPro" id="IPR000600">
    <property type="entry name" value="ROK"/>
</dbReference>
<evidence type="ECO:0000256" key="1">
    <source>
        <dbReference type="ARBA" id="ARBA00006479"/>
    </source>
</evidence>
<dbReference type="eggNOG" id="COG1940">
    <property type="taxonomic scope" value="Bacteria"/>
</dbReference>
<sequence>MRSARGRAREAILDAIRAAEPLSRVEIAAATGLTEASVSMTVRRLLDEGLVVETGRTPTAGKPRTLLRLDPAARIAVGVYLDAGRATFVLTGQTGGIISRLARPLSSTPSGAAVSAVSADELAAGVVVLLAGSGVDAARCAGIGLAGSGLPVTLGGELSAATGMNVLVENEATAAAIGEYWVARLGPERSFAALHMGSGIGAGIVVGGQALRGGEFGHFCVRVDGPPCWCGARGCLEAVAGPRAVVAAASANPQAAAEAELPLSPAAASPHPAPGPRGFPPGSRQPAGSRQSAGSPQSAGSRGVAADFAAVARAARAGAPACLALLEESATYVAAAAESVVNLLDLDLVVLTGAGFAAASFVYGPAIQRRIAPADARTWHRAVTVTVSLAAATASATGAAALVLQPHLRH</sequence>
<dbReference type="InterPro" id="IPR011991">
    <property type="entry name" value="ArsR-like_HTH"/>
</dbReference>
<dbReference type="HOGENOM" id="CLU_036604_13_0_11"/>
<dbReference type="InterPro" id="IPR000835">
    <property type="entry name" value="HTH_MarR-typ"/>
</dbReference>
<reference evidence="5 6" key="1">
    <citation type="submission" date="2012-02" db="EMBL/GenBank/DDBJ databases">
        <title>Complete genome sequence of Actinoplanes missouriensis 431 (= NBRC 102363).</title>
        <authorList>
            <person name="Ohnishi Y."/>
            <person name="Ishikawa J."/>
            <person name="Sekine M."/>
            <person name="Hosoyama A."/>
            <person name="Harada T."/>
            <person name="Narita H."/>
            <person name="Hata T."/>
            <person name="Konno Y."/>
            <person name="Tutikane K."/>
            <person name="Fujita N."/>
            <person name="Horinouchi S."/>
            <person name="Hayakawa M."/>
        </authorList>
    </citation>
    <scope>NUCLEOTIDE SEQUENCE [LARGE SCALE GENOMIC DNA]</scope>
    <source>
        <strain evidence="6">ATCC 14538 / DSM 43046 / CBS 188.64 / JCM 3121 / NBRC 102363 / NCIMB 12654 / NRRL B-3342 / UNCC 431</strain>
    </source>
</reference>
<dbReference type="STRING" id="512565.AMIS_40450"/>
<keyword evidence="3" id="KW-0472">Membrane</keyword>
<dbReference type="OrthoDB" id="3534172at2"/>
<keyword evidence="3" id="KW-1133">Transmembrane helix</keyword>
<evidence type="ECO:0000256" key="2">
    <source>
        <dbReference type="SAM" id="MobiDB-lite"/>
    </source>
</evidence>
<accession>I0H8C8</accession>
<evidence type="ECO:0000313" key="6">
    <source>
        <dbReference type="Proteomes" id="UP000007882"/>
    </source>
</evidence>
<feature type="domain" description="HTH marR-type" evidence="4">
    <location>
        <begin position="12"/>
        <end position="54"/>
    </location>
</feature>
<dbReference type="CDD" id="cd00090">
    <property type="entry name" value="HTH_ARSR"/>
    <property type="match status" value="1"/>
</dbReference>
<feature type="transmembrane region" description="Helical" evidence="3">
    <location>
        <begin position="348"/>
        <end position="367"/>
    </location>
</feature>
<dbReference type="InterPro" id="IPR043129">
    <property type="entry name" value="ATPase_NBD"/>
</dbReference>
<dbReference type="GO" id="GO:0003700">
    <property type="term" value="F:DNA-binding transcription factor activity"/>
    <property type="evidence" value="ECO:0007669"/>
    <property type="project" value="InterPro"/>
</dbReference>
<organism evidence="5 6">
    <name type="scientific">Actinoplanes missouriensis (strain ATCC 14538 / DSM 43046 / CBS 188.64 / JCM 3121 / NBRC 102363 / NCIMB 12654 / NRRL B-3342 / UNCC 431)</name>
    <dbReference type="NCBI Taxonomy" id="512565"/>
    <lineage>
        <taxon>Bacteria</taxon>
        <taxon>Bacillati</taxon>
        <taxon>Actinomycetota</taxon>
        <taxon>Actinomycetes</taxon>
        <taxon>Micromonosporales</taxon>
        <taxon>Micromonosporaceae</taxon>
        <taxon>Actinoplanes</taxon>
    </lineage>
</organism>
<feature type="compositionally biased region" description="Polar residues" evidence="2">
    <location>
        <begin position="288"/>
        <end position="300"/>
    </location>
</feature>
<gene>
    <name evidence="5" type="ordered locus">AMIS_40450</name>
</gene>
<evidence type="ECO:0000313" key="5">
    <source>
        <dbReference type="EMBL" id="BAL89265.1"/>
    </source>
</evidence>
<dbReference type="SUPFAM" id="SSF53067">
    <property type="entry name" value="Actin-like ATPase domain"/>
    <property type="match status" value="1"/>
</dbReference>
<feature type="region of interest" description="Disordered" evidence="2">
    <location>
        <begin position="265"/>
        <end position="301"/>
    </location>
</feature>
<comment type="similarity">
    <text evidence="1">Belongs to the ROK (NagC/XylR) family.</text>
</comment>
<dbReference type="KEGG" id="ams:AMIS_40450"/>
<name>I0H8C8_ACTM4</name>
<dbReference type="InterPro" id="IPR036388">
    <property type="entry name" value="WH-like_DNA-bd_sf"/>
</dbReference>
<dbReference type="Gene3D" id="3.30.420.40">
    <property type="match status" value="2"/>
</dbReference>
<feature type="transmembrane region" description="Helical" evidence="3">
    <location>
        <begin position="379"/>
        <end position="404"/>
    </location>
</feature>
<dbReference type="AlphaFoldDB" id="I0H8C8"/>
<evidence type="ECO:0000259" key="4">
    <source>
        <dbReference type="Pfam" id="PF12802"/>
    </source>
</evidence>
<dbReference type="RefSeq" id="WP_014444159.1">
    <property type="nucleotide sequence ID" value="NC_017093.1"/>
</dbReference>
<dbReference type="PANTHER" id="PTHR18964">
    <property type="entry name" value="ROK (REPRESSOR, ORF, KINASE) FAMILY"/>
    <property type="match status" value="1"/>
</dbReference>
<dbReference type="Pfam" id="PF00480">
    <property type="entry name" value="ROK"/>
    <property type="match status" value="1"/>
</dbReference>
<dbReference type="Gene3D" id="1.10.10.10">
    <property type="entry name" value="Winged helix-like DNA-binding domain superfamily/Winged helix DNA-binding domain"/>
    <property type="match status" value="1"/>
</dbReference>